<comment type="caution">
    <text evidence="2">The sequence shown here is derived from an EMBL/GenBank/DDBJ whole genome shotgun (WGS) entry which is preliminary data.</text>
</comment>
<protein>
    <submittedName>
        <fullName evidence="2">Uncharacterized protein</fullName>
    </submittedName>
</protein>
<sequence>MSSDAPPPPTHDTPRIDPPIGTPQSEPFGPWMQVERRARRPPPSPAGSRRVILPQGSSLRRSSRRDNKLKRSAPLATSRSLLKQQATMSFAANLGASLGSSSQPGPLSLPSPTLVFPLDRAPSTGPASYFPSQPSSSLGPTPSPPPQASSTVGLPPPSLQLPQPTPTGLSSSRPSLAHITISLPSHDALVSPDPSIPIPIPTGLGIRAMDEDPPDPQGPMDTTPSQPLPEATPPLPPDPDSEHWPDGVMLDHPDSTMADQGPVPATLS</sequence>
<feature type="compositionally biased region" description="Pro residues" evidence="1">
    <location>
        <begin position="1"/>
        <end position="21"/>
    </location>
</feature>
<accession>A0AAV8T316</accession>
<evidence type="ECO:0000313" key="3">
    <source>
        <dbReference type="Proteomes" id="UP001159364"/>
    </source>
</evidence>
<keyword evidence="3" id="KW-1185">Reference proteome</keyword>
<dbReference type="Proteomes" id="UP001159364">
    <property type="component" value="Linkage Group LG06"/>
</dbReference>
<gene>
    <name evidence="2" type="ORF">K2173_001193</name>
</gene>
<evidence type="ECO:0000256" key="1">
    <source>
        <dbReference type="SAM" id="MobiDB-lite"/>
    </source>
</evidence>
<name>A0AAV8T316_9ROSI</name>
<feature type="region of interest" description="Disordered" evidence="1">
    <location>
        <begin position="95"/>
        <end position="268"/>
    </location>
</feature>
<dbReference type="EMBL" id="JAIWQS010000006">
    <property type="protein sequence ID" value="KAJ8761137.1"/>
    <property type="molecule type" value="Genomic_DNA"/>
</dbReference>
<feature type="compositionally biased region" description="Low complexity" evidence="1">
    <location>
        <begin position="95"/>
        <end position="112"/>
    </location>
</feature>
<feature type="compositionally biased region" description="Pro residues" evidence="1">
    <location>
        <begin position="154"/>
        <end position="165"/>
    </location>
</feature>
<feature type="compositionally biased region" description="Pro residues" evidence="1">
    <location>
        <begin position="226"/>
        <end position="238"/>
    </location>
</feature>
<evidence type="ECO:0000313" key="2">
    <source>
        <dbReference type="EMBL" id="KAJ8761137.1"/>
    </source>
</evidence>
<proteinExistence type="predicted"/>
<feature type="compositionally biased region" description="Basic and acidic residues" evidence="1">
    <location>
        <begin position="240"/>
        <end position="254"/>
    </location>
</feature>
<dbReference type="AlphaFoldDB" id="A0AAV8T316"/>
<organism evidence="2 3">
    <name type="scientific">Erythroxylum novogranatense</name>
    <dbReference type="NCBI Taxonomy" id="1862640"/>
    <lineage>
        <taxon>Eukaryota</taxon>
        <taxon>Viridiplantae</taxon>
        <taxon>Streptophyta</taxon>
        <taxon>Embryophyta</taxon>
        <taxon>Tracheophyta</taxon>
        <taxon>Spermatophyta</taxon>
        <taxon>Magnoliopsida</taxon>
        <taxon>eudicotyledons</taxon>
        <taxon>Gunneridae</taxon>
        <taxon>Pentapetalae</taxon>
        <taxon>rosids</taxon>
        <taxon>fabids</taxon>
        <taxon>Malpighiales</taxon>
        <taxon>Erythroxylaceae</taxon>
        <taxon>Erythroxylum</taxon>
    </lineage>
</organism>
<feature type="region of interest" description="Disordered" evidence="1">
    <location>
        <begin position="1"/>
        <end position="81"/>
    </location>
</feature>
<reference evidence="2 3" key="1">
    <citation type="submission" date="2021-09" db="EMBL/GenBank/DDBJ databases">
        <title>Genomic insights and catalytic innovation underlie evolution of tropane alkaloids biosynthesis.</title>
        <authorList>
            <person name="Wang Y.-J."/>
            <person name="Tian T."/>
            <person name="Huang J.-P."/>
            <person name="Huang S.-X."/>
        </authorList>
    </citation>
    <scope>NUCLEOTIDE SEQUENCE [LARGE SCALE GENOMIC DNA]</scope>
    <source>
        <strain evidence="2">KIB-2018</strain>
        <tissue evidence="2">Leaf</tissue>
    </source>
</reference>
<feature type="compositionally biased region" description="Low complexity" evidence="1">
    <location>
        <begin position="131"/>
        <end position="140"/>
    </location>
</feature>
<feature type="compositionally biased region" description="Basic residues" evidence="1">
    <location>
        <begin position="61"/>
        <end position="71"/>
    </location>
</feature>